<sequence length="144" mass="16516">MVEDKMQRGRESTEHLSHWREFRPYSQEVAGRDRGTVARESFACDSISKYSDHASSKEIYHEVSGFTVIIWEEINFFRECYVGPGCVTRSGFYEETCRHLKDFGSLLPLGTKTLVVRPLHGSAHSRSFSALGCRFTACWNSLMH</sequence>
<protein>
    <submittedName>
        <fullName evidence="1">Cyclic nucleotide-gated calmodulin-binding ion channel</fullName>
    </submittedName>
</protein>
<dbReference type="AlphaFoldDB" id="M1AID0"/>
<reference evidence="2" key="1">
    <citation type="journal article" date="2011" name="Nature">
        <title>Genome sequence and analysis of the tuber crop potato.</title>
        <authorList>
            <consortium name="The Potato Genome Sequencing Consortium"/>
        </authorList>
    </citation>
    <scope>NUCLEOTIDE SEQUENCE [LARGE SCALE GENOMIC DNA]</scope>
    <source>
        <strain evidence="2">cv. DM1-3 516 R44</strain>
    </source>
</reference>
<dbReference type="Gramene" id="PGSC0003DMT400023442">
    <property type="protein sequence ID" value="PGSC0003DMT400023442"/>
    <property type="gene ID" value="PGSC0003DMG400009076"/>
</dbReference>
<evidence type="ECO:0000313" key="1">
    <source>
        <dbReference type="EnsemblPlants" id="PGSC0003DMT400023442"/>
    </source>
</evidence>
<dbReference type="ExpressionAtlas" id="M1AID0">
    <property type="expression patterns" value="baseline"/>
</dbReference>
<dbReference type="EnsemblPlants" id="PGSC0003DMT400023442">
    <property type="protein sequence ID" value="PGSC0003DMT400023442"/>
    <property type="gene ID" value="PGSC0003DMG400009076"/>
</dbReference>
<organism evidence="1 2">
    <name type="scientific">Solanum tuberosum</name>
    <name type="common">Potato</name>
    <dbReference type="NCBI Taxonomy" id="4113"/>
    <lineage>
        <taxon>Eukaryota</taxon>
        <taxon>Viridiplantae</taxon>
        <taxon>Streptophyta</taxon>
        <taxon>Embryophyta</taxon>
        <taxon>Tracheophyta</taxon>
        <taxon>Spermatophyta</taxon>
        <taxon>Magnoliopsida</taxon>
        <taxon>eudicotyledons</taxon>
        <taxon>Gunneridae</taxon>
        <taxon>Pentapetalae</taxon>
        <taxon>asterids</taxon>
        <taxon>lamiids</taxon>
        <taxon>Solanales</taxon>
        <taxon>Solanaceae</taxon>
        <taxon>Solanoideae</taxon>
        <taxon>Solaneae</taxon>
        <taxon>Solanum</taxon>
    </lineage>
</organism>
<keyword evidence="2" id="KW-1185">Reference proteome</keyword>
<name>M1AID0_SOLTU</name>
<gene>
    <name evidence="1" type="primary">LOC102583090</name>
</gene>
<reference evidence="1" key="2">
    <citation type="submission" date="2015-06" db="UniProtKB">
        <authorList>
            <consortium name="EnsemblPlants"/>
        </authorList>
    </citation>
    <scope>IDENTIFICATION</scope>
    <source>
        <strain evidence="1">DM1-3 516 R44</strain>
    </source>
</reference>
<proteinExistence type="predicted"/>
<accession>M1AID0</accession>
<dbReference type="Proteomes" id="UP000011115">
    <property type="component" value="Unassembled WGS sequence"/>
</dbReference>
<evidence type="ECO:0000313" key="2">
    <source>
        <dbReference type="Proteomes" id="UP000011115"/>
    </source>
</evidence>
<dbReference type="HOGENOM" id="CLU_1799888_0_0_1"/>